<dbReference type="SUPFAM" id="SSF52172">
    <property type="entry name" value="CheY-like"/>
    <property type="match status" value="1"/>
</dbReference>
<dbReference type="InterPro" id="IPR001789">
    <property type="entry name" value="Sig_transdc_resp-reg_receiver"/>
</dbReference>
<keyword evidence="5" id="KW-1185">Reference proteome</keyword>
<dbReference type="Pfam" id="PF00072">
    <property type="entry name" value="Response_reg"/>
    <property type="match status" value="1"/>
</dbReference>
<dbReference type="RefSeq" id="WP_301188890.1">
    <property type="nucleotide sequence ID" value="NZ_JAPDPJ010000002.1"/>
</dbReference>
<dbReference type="AlphaFoldDB" id="A0AAE3M1C8"/>
<dbReference type="SMART" id="SM00850">
    <property type="entry name" value="LytTR"/>
    <property type="match status" value="1"/>
</dbReference>
<proteinExistence type="predicted"/>
<organism evidence="4 5">
    <name type="scientific">Plebeiibacterium sediminum</name>
    <dbReference type="NCBI Taxonomy" id="2992112"/>
    <lineage>
        <taxon>Bacteria</taxon>
        <taxon>Pseudomonadati</taxon>
        <taxon>Bacteroidota</taxon>
        <taxon>Bacteroidia</taxon>
        <taxon>Marinilabiliales</taxon>
        <taxon>Marinilabiliaceae</taxon>
        <taxon>Plebeiibacterium</taxon>
    </lineage>
</organism>
<dbReference type="Pfam" id="PF04397">
    <property type="entry name" value="LytTR"/>
    <property type="match status" value="1"/>
</dbReference>
<evidence type="ECO:0000313" key="5">
    <source>
        <dbReference type="Proteomes" id="UP001209229"/>
    </source>
</evidence>
<evidence type="ECO:0000259" key="3">
    <source>
        <dbReference type="PROSITE" id="PS50930"/>
    </source>
</evidence>
<feature type="domain" description="HTH LytTR-type" evidence="3">
    <location>
        <begin position="142"/>
        <end position="242"/>
    </location>
</feature>
<dbReference type="EMBL" id="JAPDPJ010000002">
    <property type="protein sequence ID" value="MCW3785318.1"/>
    <property type="molecule type" value="Genomic_DNA"/>
</dbReference>
<dbReference type="PROSITE" id="PS50930">
    <property type="entry name" value="HTH_LYTTR"/>
    <property type="match status" value="1"/>
</dbReference>
<dbReference type="InterPro" id="IPR046947">
    <property type="entry name" value="LytR-like"/>
</dbReference>
<dbReference type="PANTHER" id="PTHR37299">
    <property type="entry name" value="TRANSCRIPTIONAL REGULATOR-RELATED"/>
    <property type="match status" value="1"/>
</dbReference>
<dbReference type="SMART" id="SM00448">
    <property type="entry name" value="REC"/>
    <property type="match status" value="1"/>
</dbReference>
<dbReference type="PROSITE" id="PS50110">
    <property type="entry name" value="RESPONSE_REGULATORY"/>
    <property type="match status" value="1"/>
</dbReference>
<evidence type="ECO:0000313" key="4">
    <source>
        <dbReference type="EMBL" id="MCW3785318.1"/>
    </source>
</evidence>
<dbReference type="PANTHER" id="PTHR37299:SF1">
    <property type="entry name" value="STAGE 0 SPORULATION PROTEIN A HOMOLOG"/>
    <property type="match status" value="1"/>
</dbReference>
<dbReference type="Proteomes" id="UP001209229">
    <property type="component" value="Unassembled WGS sequence"/>
</dbReference>
<evidence type="ECO:0000259" key="2">
    <source>
        <dbReference type="PROSITE" id="PS50110"/>
    </source>
</evidence>
<feature type="domain" description="Response regulatory" evidence="2">
    <location>
        <begin position="3"/>
        <end position="116"/>
    </location>
</feature>
<accession>A0AAE3M1C8</accession>
<dbReference type="GO" id="GO:0003677">
    <property type="term" value="F:DNA binding"/>
    <property type="evidence" value="ECO:0007669"/>
    <property type="project" value="UniProtKB-KW"/>
</dbReference>
<dbReference type="Gene3D" id="2.40.50.1020">
    <property type="entry name" value="LytTr DNA-binding domain"/>
    <property type="match status" value="1"/>
</dbReference>
<dbReference type="InterPro" id="IPR007492">
    <property type="entry name" value="LytTR_DNA-bd_dom"/>
</dbReference>
<comment type="caution">
    <text evidence="4">The sequence shown here is derived from an EMBL/GenBank/DDBJ whole genome shotgun (WGS) entry which is preliminary data.</text>
</comment>
<feature type="modified residue" description="4-aspartylphosphate" evidence="1">
    <location>
        <position position="55"/>
    </location>
</feature>
<dbReference type="GO" id="GO:0000156">
    <property type="term" value="F:phosphorelay response regulator activity"/>
    <property type="evidence" value="ECO:0007669"/>
    <property type="project" value="InterPro"/>
</dbReference>
<protein>
    <submittedName>
        <fullName evidence="4">LytTR family DNA-binding domain-containing protein</fullName>
    </submittedName>
</protein>
<gene>
    <name evidence="4" type="ORF">OM075_02510</name>
</gene>
<keyword evidence="1" id="KW-0597">Phosphoprotein</keyword>
<sequence>MYKVVIVEDEFNAREVLQKMLNLLFSNIKVVGEFSSFEAAEAFFNSNEIDLAFFDIELEDGASVEKLKLYSELDFQVIFITSYTKYAIDAIKISPVDYLLKPLDPEELKNAVEKALHKVSKEKEHLALKEIEKQQEELKKKIVIRTSDNTFYLNADDMIMLEAEGAYTTIYTIERKILTSRNLRHYEDVLKNYHFARSHQKYLVNLNHVKKIDANSDLVLTKGFMALISTRKRAEIMKKLNL</sequence>
<dbReference type="Gene3D" id="3.40.50.2300">
    <property type="match status" value="1"/>
</dbReference>
<evidence type="ECO:0000256" key="1">
    <source>
        <dbReference type="PROSITE-ProRule" id="PRU00169"/>
    </source>
</evidence>
<dbReference type="InterPro" id="IPR011006">
    <property type="entry name" value="CheY-like_superfamily"/>
</dbReference>
<name>A0AAE3M1C8_9BACT</name>
<reference evidence="4" key="1">
    <citation type="submission" date="2022-10" db="EMBL/GenBank/DDBJ databases">
        <authorList>
            <person name="Yu W.X."/>
        </authorList>
    </citation>
    <scope>NUCLEOTIDE SEQUENCE</scope>
    <source>
        <strain evidence="4">AAT</strain>
    </source>
</reference>
<keyword evidence="4" id="KW-0238">DNA-binding</keyword>